<sequence length="414" mass="49572">MILKIPNNEFTQQIVQIHEDKELEQNRENYEGIADILYRMQFEELTIIDLVDQIKHMTIHAQFVKENLTQLERILQEEKKNDSKEIEKSLKQLRYRLQTIEDNYKYVSNLPDEELKSHLGTVKKTVKINVNDKEEDRKKALYNSKDQQVWKNKDVIEQIEEKYQFNKYVLLNMTKEEFNQMQTWEQQIAMRNFLIGSEFSSEKLLASLLEKQEKMHNDDEIEKRFIKNQKLVKGKLQPETFLPEGSVHNRYIPKDNTYRKRPVFSTSNFVNKNIIDPIFRRTHGRNSSTSSLPKIPSSLKNKINLEKDDKEFKLQKPPVKFKRTRTVVLTDTNLSSTNGDKWKKERDIRRKLFQESKNEEITSEDEKEINELDNIIKDDVQDYYKNRYNNQEEIGKSSKPIRYEDEDTRILEIP</sequence>
<proteinExistence type="predicted"/>
<evidence type="ECO:0000313" key="3">
    <source>
        <dbReference type="Proteomes" id="UP000789759"/>
    </source>
</evidence>
<name>A0A9N8ZIQ9_9GLOM</name>
<evidence type="ECO:0000313" key="2">
    <source>
        <dbReference type="EMBL" id="CAG8497072.1"/>
    </source>
</evidence>
<dbReference type="EMBL" id="CAJVQA010000951">
    <property type="protein sequence ID" value="CAG8497072.1"/>
    <property type="molecule type" value="Genomic_DNA"/>
</dbReference>
<dbReference type="OrthoDB" id="2491616at2759"/>
<feature type="coiled-coil region" evidence="1">
    <location>
        <begin position="61"/>
        <end position="103"/>
    </location>
</feature>
<gene>
    <name evidence="2" type="ORF">CPELLU_LOCUS2267</name>
</gene>
<comment type="caution">
    <text evidence="2">The sequence shown here is derived from an EMBL/GenBank/DDBJ whole genome shotgun (WGS) entry which is preliminary data.</text>
</comment>
<dbReference type="Proteomes" id="UP000789759">
    <property type="component" value="Unassembled WGS sequence"/>
</dbReference>
<evidence type="ECO:0000256" key="1">
    <source>
        <dbReference type="SAM" id="Coils"/>
    </source>
</evidence>
<dbReference type="AlphaFoldDB" id="A0A9N8ZIQ9"/>
<reference evidence="2" key="1">
    <citation type="submission" date="2021-06" db="EMBL/GenBank/DDBJ databases">
        <authorList>
            <person name="Kallberg Y."/>
            <person name="Tangrot J."/>
            <person name="Rosling A."/>
        </authorList>
    </citation>
    <scope>NUCLEOTIDE SEQUENCE</scope>
    <source>
        <strain evidence="2">FL966</strain>
    </source>
</reference>
<protein>
    <submittedName>
        <fullName evidence="2">2073_t:CDS:1</fullName>
    </submittedName>
</protein>
<keyword evidence="3" id="KW-1185">Reference proteome</keyword>
<accession>A0A9N8ZIQ9</accession>
<organism evidence="2 3">
    <name type="scientific">Cetraspora pellucida</name>
    <dbReference type="NCBI Taxonomy" id="1433469"/>
    <lineage>
        <taxon>Eukaryota</taxon>
        <taxon>Fungi</taxon>
        <taxon>Fungi incertae sedis</taxon>
        <taxon>Mucoromycota</taxon>
        <taxon>Glomeromycotina</taxon>
        <taxon>Glomeromycetes</taxon>
        <taxon>Diversisporales</taxon>
        <taxon>Gigasporaceae</taxon>
        <taxon>Cetraspora</taxon>
    </lineage>
</organism>
<keyword evidence="1" id="KW-0175">Coiled coil</keyword>